<dbReference type="SUPFAM" id="SSF56801">
    <property type="entry name" value="Acetyl-CoA synthetase-like"/>
    <property type="match status" value="1"/>
</dbReference>
<dbReference type="GO" id="GO:0016020">
    <property type="term" value="C:membrane"/>
    <property type="evidence" value="ECO:0007669"/>
    <property type="project" value="TreeGrafter"/>
</dbReference>
<protein>
    <recommendedName>
        <fullName evidence="4">AMP-dependent synthetase/ligase domain-containing protein</fullName>
    </recommendedName>
</protein>
<feature type="domain" description="AMP-dependent synthetase/ligase" evidence="4">
    <location>
        <begin position="64"/>
        <end position="510"/>
    </location>
</feature>
<evidence type="ECO:0000313" key="6">
    <source>
        <dbReference type="Proteomes" id="UP000827724"/>
    </source>
</evidence>
<feature type="compositionally biased region" description="Basic and acidic residues" evidence="3">
    <location>
        <begin position="1596"/>
        <end position="1606"/>
    </location>
</feature>
<keyword evidence="2" id="KW-0067">ATP-binding</keyword>
<keyword evidence="1" id="KW-0547">Nucleotide-binding</keyword>
<dbReference type="PANTHER" id="PTHR43272">
    <property type="entry name" value="LONG-CHAIN-FATTY-ACID--COA LIGASE"/>
    <property type="match status" value="1"/>
</dbReference>
<reference evidence="5" key="1">
    <citation type="submission" date="2021-08" db="EMBL/GenBank/DDBJ databases">
        <title>Chromosome-Level Trichoderma cornu-damae using Hi-C Data.</title>
        <authorList>
            <person name="Kim C.S."/>
        </authorList>
    </citation>
    <scope>NUCLEOTIDE SEQUENCE</scope>
    <source>
        <strain evidence="5">KA19-0412C</strain>
    </source>
</reference>
<dbReference type="SMART" id="SM00320">
    <property type="entry name" value="WD40"/>
    <property type="match status" value="5"/>
</dbReference>
<dbReference type="Proteomes" id="UP000827724">
    <property type="component" value="Unassembled WGS sequence"/>
</dbReference>
<feature type="compositionally biased region" description="Pro residues" evidence="3">
    <location>
        <begin position="762"/>
        <end position="776"/>
    </location>
</feature>
<dbReference type="GO" id="GO:0004467">
    <property type="term" value="F:long-chain fatty acid-CoA ligase activity"/>
    <property type="evidence" value="ECO:0007669"/>
    <property type="project" value="TreeGrafter"/>
</dbReference>
<feature type="region of interest" description="Disordered" evidence="3">
    <location>
        <begin position="1064"/>
        <end position="1088"/>
    </location>
</feature>
<dbReference type="Pfam" id="PF00400">
    <property type="entry name" value="WD40"/>
    <property type="match status" value="1"/>
</dbReference>
<dbReference type="GO" id="GO:0005524">
    <property type="term" value="F:ATP binding"/>
    <property type="evidence" value="ECO:0007669"/>
    <property type="project" value="UniProtKB-KW"/>
</dbReference>
<evidence type="ECO:0000256" key="1">
    <source>
        <dbReference type="ARBA" id="ARBA00022741"/>
    </source>
</evidence>
<dbReference type="InterPro" id="IPR000873">
    <property type="entry name" value="AMP-dep_synth/lig_dom"/>
</dbReference>
<dbReference type="InterPro" id="IPR020845">
    <property type="entry name" value="AMP-binding_CS"/>
</dbReference>
<name>A0A9P8QRW4_9HYPO</name>
<sequence>MATKDLAAYVKSLSTPPAPGAPHSVALPGTERPGRTAIYRHHRIGDGPLLTTFSPEIQSVHDLFEAAVKKRPGKRCLGTRHWNASTQSWQDQYEWETYAEVAERRKNVGAGIVEIHKRIGHTQDKYGVGLWSQNRAEWQITDLGLASQSLFTVSLYETLGPDASEYIINHAELVCVLCSLPHISTLLKLAPRIPSLKLIVSFDELDQGEPKGLTKRAVLNDLAAPHGIKIYSFREVEEIGAKSGRPMRPPGWDDLCTINYTSGSTGTPKGVVITNGNAVSAISSSRLQGVVTHKDVHMSYLPLAHIYGRMVDQVALSEGASLGFFRGDILGLVDDMKVLKPTGFLSVPRLFNRFNSAIRSATVEAEGTRGALSRRVVGAKKASMRLPPGKATNAHFLYDRIWTPKVRAAVGMDRVHTMISGSAQLDPDVQEFLRAAFGNNFCQGYGLTESYSVGTIQLAGDFSLGNIGPPTGCIEVCLESVPEFEYTVDDKPNPRGELLLRGPCIFREYYKNEEETRKALDADGWFHTGDIAEIDKMGRLKIIDRKKNVLKLSQGEYISPERIENVYLGNTNLIAMAFVHGDPKESTLVGIFGVDPETFPPFASKILGETIAPGDLPALKAAAGHPKVKREFLKILNKIAQKQKFNSFERVRNVYLDIEPFTIENELLTPTLKLKRPQAARAFRAEIDKMYEDIAAEAGPPAKLLPAIWPSSIGPLVLTSVPRRPPVIDLTETPPPSPPSLDRIAVANGDGSGSGGESQNEQPPPPPPPPPPPLPQPQQQQQHDPPQHEEPPRKRRRVELSRADKHAAAFQQVTPYVDRALRDLSPSEFMIDEMGVRAISMFAKDLVFMSRLEENDYVLPADDEWTKAKARGLVMELSYRSEYRVRRVEKLAGSECGTAASEESPPGDPPHAQEVADIRQLEAPTPESRGSIPAAARNGCRWKLPAKCGASSNAWFGLEQRPYQSAADRDLIARGAGSAQRELREQMKGPVVYHVDFTSEEIRQVMACVSKYLPTNGPATHENLAQICLQLNVPSIVGTALPYRTAEDVRNYCSDLLAGTARPPHQAQVLSLDPGARGSRSHQDSRHASRVASLLLAREIEGNRGFGSMRQYKNFQHELSKSHEDSLALVAEYTNCAGDIATTTWIPDDNVLCGTTVHSDSHNQQYNKPGNLLLCSTKLGQLKAFPDHRIPRPLVEKGENSTSAMRHSQDPWLYSSVVCSDYDSVLGLAYTSSFDRTVRVWRVDRTGSTMTAIATWRFGGNVNFVAAAKDGSGRVATAADVPTEATRIYTVDVDDIANSPHASFSCTRTDADGSDKWAYYPATMQWGRGPRCRHLLVVGYSPRSFSGDDHDIPEDKRNSGEIILWDAVQGRAVSILTASTSNCFEVVWHPTMPRFAVATSPSQLKALPGVRSQIHLFREQEGGFSEYQSLDCFASDINELTFMPNSPGHAYVTAGCTDGRVYVWDTAQGDRPVYILQHGRPLDEYYEDREKEDTGVKFTAWGSNLDRFYTGASDGAVAVWNLREKSNPYVRTLLEAPGPISCGAFSPDLRKLVVGDATGRVFLFSTDKEDQPEAHFMAVPGVDRRLRRPTPFIPHPDPDPPDRNPENPENTYDDDDDLHIADLVKRTYLDTKQLVINPNPTIGAIQGPEYASTGLFRREAHLDEDPAGHLLSFYERNQRRSIEASRGDLARPMRRLRHPGEPGASLQSRHDINRALDLDLGALTDDDLADLIQSKAELSISEVDCGFAYEEMPEETMI</sequence>
<dbReference type="Gene3D" id="3.40.50.12780">
    <property type="entry name" value="N-terminal domain of ligase-like"/>
    <property type="match status" value="1"/>
</dbReference>
<dbReference type="InterPro" id="IPR015943">
    <property type="entry name" value="WD40/YVTN_repeat-like_dom_sf"/>
</dbReference>
<dbReference type="InterPro" id="IPR011047">
    <property type="entry name" value="Quinoprotein_ADH-like_sf"/>
</dbReference>
<evidence type="ECO:0000256" key="2">
    <source>
        <dbReference type="ARBA" id="ARBA00022840"/>
    </source>
</evidence>
<accession>A0A9P8QRW4</accession>
<feature type="compositionally biased region" description="Basic and acidic residues" evidence="3">
    <location>
        <begin position="785"/>
        <end position="807"/>
    </location>
</feature>
<feature type="region of interest" description="Disordered" evidence="3">
    <location>
        <begin position="1586"/>
        <end position="1617"/>
    </location>
</feature>
<evidence type="ECO:0000313" key="5">
    <source>
        <dbReference type="EMBL" id="KAH6608118.1"/>
    </source>
</evidence>
<dbReference type="PROSITE" id="PS00455">
    <property type="entry name" value="AMP_BINDING"/>
    <property type="match status" value="1"/>
</dbReference>
<dbReference type="Gene3D" id="2.130.10.10">
    <property type="entry name" value="YVTN repeat-like/Quinoprotein amine dehydrogenase"/>
    <property type="match status" value="1"/>
</dbReference>
<dbReference type="InterPro" id="IPR042099">
    <property type="entry name" value="ANL_N_sf"/>
</dbReference>
<proteinExistence type="predicted"/>
<dbReference type="EMBL" id="JAIWOZ010000003">
    <property type="protein sequence ID" value="KAH6608118.1"/>
    <property type="molecule type" value="Genomic_DNA"/>
</dbReference>
<evidence type="ECO:0000259" key="4">
    <source>
        <dbReference type="Pfam" id="PF00501"/>
    </source>
</evidence>
<dbReference type="GO" id="GO:0005783">
    <property type="term" value="C:endoplasmic reticulum"/>
    <property type="evidence" value="ECO:0007669"/>
    <property type="project" value="TreeGrafter"/>
</dbReference>
<dbReference type="PANTHER" id="PTHR43272:SF33">
    <property type="entry name" value="AMP-BINDING DOMAIN-CONTAINING PROTEIN-RELATED"/>
    <property type="match status" value="1"/>
</dbReference>
<keyword evidence="6" id="KW-1185">Reference proteome</keyword>
<comment type="caution">
    <text evidence="5">The sequence shown here is derived from an EMBL/GenBank/DDBJ whole genome shotgun (WGS) entry which is preliminary data.</text>
</comment>
<dbReference type="Pfam" id="PF00501">
    <property type="entry name" value="AMP-binding"/>
    <property type="match status" value="1"/>
</dbReference>
<gene>
    <name evidence="5" type="ORF">Trco_004431</name>
</gene>
<organism evidence="5 6">
    <name type="scientific">Trichoderma cornu-damae</name>
    <dbReference type="NCBI Taxonomy" id="654480"/>
    <lineage>
        <taxon>Eukaryota</taxon>
        <taxon>Fungi</taxon>
        <taxon>Dikarya</taxon>
        <taxon>Ascomycota</taxon>
        <taxon>Pezizomycotina</taxon>
        <taxon>Sordariomycetes</taxon>
        <taxon>Hypocreomycetidae</taxon>
        <taxon>Hypocreales</taxon>
        <taxon>Hypocreaceae</taxon>
        <taxon>Trichoderma</taxon>
    </lineage>
</organism>
<dbReference type="SUPFAM" id="SSF50998">
    <property type="entry name" value="Quinoprotein alcohol dehydrogenase-like"/>
    <property type="match status" value="1"/>
</dbReference>
<evidence type="ECO:0000256" key="3">
    <source>
        <dbReference type="SAM" id="MobiDB-lite"/>
    </source>
</evidence>
<feature type="region of interest" description="Disordered" evidence="3">
    <location>
        <begin position="727"/>
        <end position="807"/>
    </location>
</feature>
<dbReference type="InterPro" id="IPR001680">
    <property type="entry name" value="WD40_rpt"/>
</dbReference>
<dbReference type="OrthoDB" id="1700726at2759"/>